<dbReference type="EMBL" id="UOEY01000095">
    <property type="protein sequence ID" value="VAW40078.1"/>
    <property type="molecule type" value="Genomic_DNA"/>
</dbReference>
<dbReference type="FunFam" id="3.20.20.140:FF:000005">
    <property type="entry name" value="TatD family hydrolase"/>
    <property type="match status" value="1"/>
</dbReference>
<dbReference type="PROSITE" id="PS01090">
    <property type="entry name" value="TATD_2"/>
    <property type="match status" value="1"/>
</dbReference>
<sequence length="278" mass="30172">MTNTKKNPPQLPPDAKLIDTHCHLDMAAYDLDLEAVVHAAAGLGVAQIIAIGIDWPSSAAAVKIAGRFQDVFAAVGVHPHQAAEAGDDDYARLAALAEKPENKVVGYGEIGLDYAKNYAPRALQIKEFARQLGLARELRLPVIIHDRDAHDDTMRLLREAAPFPAGGVMHCFSGDRKLAHQVIDLGFHISIPGIVTFKNAETLQQVAADIPLERMLLETDGPFLAPVPWRGKRNKPEYILHTAQKIADLRNVSLAEVARRTSDNARALFRLGPAGAAV</sequence>
<evidence type="ECO:0000256" key="1">
    <source>
        <dbReference type="ARBA" id="ARBA00022723"/>
    </source>
</evidence>
<keyword evidence="2 3" id="KW-0378">Hydrolase</keyword>
<dbReference type="InterPro" id="IPR018228">
    <property type="entry name" value="DNase_TatD-rel_CS"/>
</dbReference>
<dbReference type="GO" id="GO:0046872">
    <property type="term" value="F:metal ion binding"/>
    <property type="evidence" value="ECO:0007669"/>
    <property type="project" value="UniProtKB-KW"/>
</dbReference>
<dbReference type="Gene3D" id="3.20.20.140">
    <property type="entry name" value="Metal-dependent hydrolases"/>
    <property type="match status" value="1"/>
</dbReference>
<gene>
    <name evidence="3" type="ORF">MNBD_DELTA04-630</name>
</gene>
<name>A0A3B0V8U9_9ZZZZ</name>
<dbReference type="GO" id="GO:0016788">
    <property type="term" value="F:hydrolase activity, acting on ester bonds"/>
    <property type="evidence" value="ECO:0007669"/>
    <property type="project" value="InterPro"/>
</dbReference>
<dbReference type="PROSITE" id="PS01137">
    <property type="entry name" value="TATD_1"/>
    <property type="match status" value="1"/>
</dbReference>
<dbReference type="CDD" id="cd01310">
    <property type="entry name" value="TatD_DNAse"/>
    <property type="match status" value="1"/>
</dbReference>
<protein>
    <submittedName>
        <fullName evidence="3">Uncharacterized metal-dependent hydrolase YcfH</fullName>
    </submittedName>
</protein>
<keyword evidence="1" id="KW-0479">Metal-binding</keyword>
<dbReference type="AlphaFoldDB" id="A0A3B0V8U9"/>
<accession>A0A3B0V8U9</accession>
<evidence type="ECO:0000313" key="3">
    <source>
        <dbReference type="EMBL" id="VAW40078.1"/>
    </source>
</evidence>
<dbReference type="PIRSF" id="PIRSF005902">
    <property type="entry name" value="DNase_TatD"/>
    <property type="match status" value="1"/>
</dbReference>
<organism evidence="3">
    <name type="scientific">hydrothermal vent metagenome</name>
    <dbReference type="NCBI Taxonomy" id="652676"/>
    <lineage>
        <taxon>unclassified sequences</taxon>
        <taxon>metagenomes</taxon>
        <taxon>ecological metagenomes</taxon>
    </lineage>
</organism>
<dbReference type="Pfam" id="PF01026">
    <property type="entry name" value="TatD_DNase"/>
    <property type="match status" value="1"/>
</dbReference>
<proteinExistence type="predicted"/>
<dbReference type="PANTHER" id="PTHR46124">
    <property type="entry name" value="D-AMINOACYL-TRNA DEACYLASE"/>
    <property type="match status" value="1"/>
</dbReference>
<dbReference type="InterPro" id="IPR032466">
    <property type="entry name" value="Metal_Hydrolase"/>
</dbReference>
<dbReference type="GO" id="GO:0004536">
    <property type="term" value="F:DNA nuclease activity"/>
    <property type="evidence" value="ECO:0007669"/>
    <property type="project" value="InterPro"/>
</dbReference>
<evidence type="ECO:0000256" key="2">
    <source>
        <dbReference type="ARBA" id="ARBA00022801"/>
    </source>
</evidence>
<dbReference type="InterPro" id="IPR001130">
    <property type="entry name" value="TatD-like"/>
</dbReference>
<dbReference type="InterPro" id="IPR015991">
    <property type="entry name" value="TatD/YcfH-like"/>
</dbReference>
<reference evidence="3" key="1">
    <citation type="submission" date="2018-06" db="EMBL/GenBank/DDBJ databases">
        <authorList>
            <person name="Zhirakovskaya E."/>
        </authorList>
    </citation>
    <scope>NUCLEOTIDE SEQUENCE</scope>
</reference>
<dbReference type="NCBIfam" id="TIGR00010">
    <property type="entry name" value="YchF/TatD family DNA exonuclease"/>
    <property type="match status" value="1"/>
</dbReference>
<dbReference type="GO" id="GO:0005829">
    <property type="term" value="C:cytosol"/>
    <property type="evidence" value="ECO:0007669"/>
    <property type="project" value="TreeGrafter"/>
</dbReference>
<dbReference type="PANTHER" id="PTHR46124:SF2">
    <property type="entry name" value="D-AMINOACYL-TRNA DEACYLASE"/>
    <property type="match status" value="1"/>
</dbReference>
<dbReference type="SUPFAM" id="SSF51556">
    <property type="entry name" value="Metallo-dependent hydrolases"/>
    <property type="match status" value="1"/>
</dbReference>